<accession>A0AAQ3N1T7</accession>
<proteinExistence type="predicted"/>
<evidence type="ECO:0000256" key="1">
    <source>
        <dbReference type="SAM" id="Phobius"/>
    </source>
</evidence>
<keyword evidence="1" id="KW-0472">Membrane</keyword>
<feature type="transmembrane region" description="Helical" evidence="1">
    <location>
        <begin position="126"/>
        <end position="153"/>
    </location>
</feature>
<reference evidence="2 3" key="1">
    <citation type="journal article" date="2023" name="Life. Sci Alliance">
        <title>Evolutionary insights into 3D genome organization and epigenetic landscape of Vigna mungo.</title>
        <authorList>
            <person name="Junaid A."/>
            <person name="Singh B."/>
            <person name="Bhatia S."/>
        </authorList>
    </citation>
    <scope>NUCLEOTIDE SEQUENCE [LARGE SCALE GENOMIC DNA]</scope>
    <source>
        <strain evidence="2">Urdbean</strain>
    </source>
</reference>
<name>A0AAQ3N1T7_VIGMU</name>
<evidence type="ECO:0000313" key="3">
    <source>
        <dbReference type="Proteomes" id="UP001374535"/>
    </source>
</evidence>
<protein>
    <submittedName>
        <fullName evidence="2">Uncharacterized protein</fullName>
    </submittedName>
</protein>
<keyword evidence="1" id="KW-0812">Transmembrane</keyword>
<sequence length="179" mass="19344">MFAERKIERSNGRFFSLRKLFVNVVVLFLGGPSRVPPCAANFGDPIRPKLAKVLLSPVLGVLGEVERVFLLRNQGVQLLMQLLHRSALQRSTEVLEVGLRVVALVVLRHLFVLVVAELEGTAEGLILRLVVGVVGFVVGVGVGVGGDGVLGLIGRRRALRLVFVIGHLGTERLENTAKG</sequence>
<keyword evidence="1" id="KW-1133">Transmembrane helix</keyword>
<dbReference type="EMBL" id="CP144693">
    <property type="protein sequence ID" value="WVZ01167.1"/>
    <property type="molecule type" value="Genomic_DNA"/>
</dbReference>
<keyword evidence="3" id="KW-1185">Reference proteome</keyword>
<dbReference type="Proteomes" id="UP001374535">
    <property type="component" value="Chromosome 8"/>
</dbReference>
<gene>
    <name evidence="2" type="ORF">V8G54_027236</name>
</gene>
<feature type="transmembrane region" description="Helical" evidence="1">
    <location>
        <begin position="94"/>
        <end position="114"/>
    </location>
</feature>
<evidence type="ECO:0000313" key="2">
    <source>
        <dbReference type="EMBL" id="WVZ01167.1"/>
    </source>
</evidence>
<dbReference type="AlphaFoldDB" id="A0AAQ3N1T7"/>
<organism evidence="2 3">
    <name type="scientific">Vigna mungo</name>
    <name type="common">Black gram</name>
    <name type="synonym">Phaseolus mungo</name>
    <dbReference type="NCBI Taxonomy" id="3915"/>
    <lineage>
        <taxon>Eukaryota</taxon>
        <taxon>Viridiplantae</taxon>
        <taxon>Streptophyta</taxon>
        <taxon>Embryophyta</taxon>
        <taxon>Tracheophyta</taxon>
        <taxon>Spermatophyta</taxon>
        <taxon>Magnoliopsida</taxon>
        <taxon>eudicotyledons</taxon>
        <taxon>Gunneridae</taxon>
        <taxon>Pentapetalae</taxon>
        <taxon>rosids</taxon>
        <taxon>fabids</taxon>
        <taxon>Fabales</taxon>
        <taxon>Fabaceae</taxon>
        <taxon>Papilionoideae</taxon>
        <taxon>50 kb inversion clade</taxon>
        <taxon>NPAAA clade</taxon>
        <taxon>indigoferoid/millettioid clade</taxon>
        <taxon>Phaseoleae</taxon>
        <taxon>Vigna</taxon>
    </lineage>
</organism>